<dbReference type="SUPFAM" id="SSF109854">
    <property type="entry name" value="DinB/YfiT-like putative metalloenzymes"/>
    <property type="match status" value="1"/>
</dbReference>
<name>A0A845ALV7_9SPHN</name>
<reference evidence="1 2" key="1">
    <citation type="submission" date="2019-12" db="EMBL/GenBank/DDBJ databases">
        <title>Genomic-based taxomic classification of the family Erythrobacteraceae.</title>
        <authorList>
            <person name="Xu L."/>
        </authorList>
    </citation>
    <scope>NUCLEOTIDE SEQUENCE [LARGE SCALE GENOMIC DNA]</scope>
    <source>
        <strain evidence="1 2">KEMB 9005-328</strain>
    </source>
</reference>
<protein>
    <submittedName>
        <fullName evidence="1">DUF1993 family protein</fullName>
    </submittedName>
</protein>
<accession>A0A845ALV7</accession>
<dbReference type="RefSeq" id="WP_160752281.1">
    <property type="nucleotide sequence ID" value="NZ_WTYA01000002.1"/>
</dbReference>
<evidence type="ECO:0000313" key="2">
    <source>
        <dbReference type="Proteomes" id="UP000439780"/>
    </source>
</evidence>
<dbReference type="InterPro" id="IPR018531">
    <property type="entry name" value="DUF1993"/>
</dbReference>
<dbReference type="AlphaFoldDB" id="A0A845ALV7"/>
<dbReference type="OrthoDB" id="338237at2"/>
<organism evidence="1 2">
    <name type="scientific">Qipengyuania algicida</name>
    <dbReference type="NCBI Taxonomy" id="1836209"/>
    <lineage>
        <taxon>Bacteria</taxon>
        <taxon>Pseudomonadati</taxon>
        <taxon>Pseudomonadota</taxon>
        <taxon>Alphaproteobacteria</taxon>
        <taxon>Sphingomonadales</taxon>
        <taxon>Erythrobacteraceae</taxon>
        <taxon>Qipengyuania</taxon>
    </lineage>
</organism>
<dbReference type="Pfam" id="PF09351">
    <property type="entry name" value="DUF1993"/>
    <property type="match status" value="1"/>
</dbReference>
<keyword evidence="2" id="KW-1185">Reference proteome</keyword>
<dbReference type="PANTHER" id="PTHR36922:SF1">
    <property type="entry name" value="DUF1993 DOMAIN-CONTAINING PROTEIN"/>
    <property type="match status" value="1"/>
</dbReference>
<gene>
    <name evidence="1" type="ORF">GRI58_04080</name>
</gene>
<dbReference type="InterPro" id="IPR034660">
    <property type="entry name" value="DinB/YfiT-like"/>
</dbReference>
<dbReference type="PANTHER" id="PTHR36922">
    <property type="entry name" value="BLL2446 PROTEIN"/>
    <property type="match status" value="1"/>
</dbReference>
<evidence type="ECO:0000313" key="1">
    <source>
        <dbReference type="EMBL" id="MXP27998.1"/>
    </source>
</evidence>
<sequence length="171" mass="19339">MDYADNALATFDNMIGTLQHLVRKAQDAGMGDEVLAVKLAEDMFPLETQFRIAINQLILALGRVYGLDMPMDEQPYASLEEVGRQLSRVRDRLALARKAGGASADTPVDFSLPNNMRFVMSSEEYLRDWTMPNFYFHTTMAYALLRHEGLEIGKADFVSHMLRYAKQPDNA</sequence>
<proteinExistence type="predicted"/>
<dbReference type="Gene3D" id="1.20.120.450">
    <property type="entry name" value="dinb family like domain"/>
    <property type="match status" value="1"/>
</dbReference>
<dbReference type="EMBL" id="WTYA01000002">
    <property type="protein sequence ID" value="MXP27998.1"/>
    <property type="molecule type" value="Genomic_DNA"/>
</dbReference>
<comment type="caution">
    <text evidence="1">The sequence shown here is derived from an EMBL/GenBank/DDBJ whole genome shotgun (WGS) entry which is preliminary data.</text>
</comment>
<dbReference type="Proteomes" id="UP000439780">
    <property type="component" value="Unassembled WGS sequence"/>
</dbReference>